<dbReference type="NCBIfam" id="TIGR02532">
    <property type="entry name" value="IV_pilin_GFxxxE"/>
    <property type="match status" value="1"/>
</dbReference>
<evidence type="ECO:0000313" key="13">
    <source>
        <dbReference type="EMBL" id="RRC97327.1"/>
    </source>
</evidence>
<evidence type="ECO:0000256" key="1">
    <source>
        <dbReference type="ARBA" id="ARBA00004377"/>
    </source>
</evidence>
<evidence type="ECO:0000259" key="12">
    <source>
        <dbReference type="Pfam" id="PF12019"/>
    </source>
</evidence>
<evidence type="ECO:0000256" key="4">
    <source>
        <dbReference type="ARBA" id="ARBA00022481"/>
    </source>
</evidence>
<dbReference type="Pfam" id="PF12019">
    <property type="entry name" value="GspH"/>
    <property type="match status" value="1"/>
</dbReference>
<dbReference type="AlphaFoldDB" id="A0A3P1SJU9"/>
<dbReference type="Gene3D" id="3.30.700.10">
    <property type="entry name" value="Glycoprotein, Type 4 Pilin"/>
    <property type="match status" value="1"/>
</dbReference>
<keyword evidence="8 11" id="KW-0472">Membrane</keyword>
<organism evidence="13 14">
    <name type="scientific">Amphritea balenae</name>
    <dbReference type="NCBI Taxonomy" id="452629"/>
    <lineage>
        <taxon>Bacteria</taxon>
        <taxon>Pseudomonadati</taxon>
        <taxon>Pseudomonadota</taxon>
        <taxon>Gammaproteobacteria</taxon>
        <taxon>Oceanospirillales</taxon>
        <taxon>Oceanospirillaceae</taxon>
        <taxon>Amphritea</taxon>
    </lineage>
</organism>
<evidence type="ECO:0000256" key="8">
    <source>
        <dbReference type="ARBA" id="ARBA00023136"/>
    </source>
</evidence>
<dbReference type="GO" id="GO:0005886">
    <property type="term" value="C:plasma membrane"/>
    <property type="evidence" value="ECO:0007669"/>
    <property type="project" value="UniProtKB-SubCell"/>
</dbReference>
<keyword evidence="14" id="KW-1185">Reference proteome</keyword>
<dbReference type="Proteomes" id="UP000267535">
    <property type="component" value="Unassembled WGS sequence"/>
</dbReference>
<feature type="transmembrane region" description="Helical" evidence="11">
    <location>
        <begin position="37"/>
        <end position="58"/>
    </location>
</feature>
<evidence type="ECO:0000256" key="2">
    <source>
        <dbReference type="ARBA" id="ARBA00021549"/>
    </source>
</evidence>
<reference evidence="13 14" key="1">
    <citation type="submission" date="2018-11" db="EMBL/GenBank/DDBJ databases">
        <title>The draft genome sequence of Amphritea balenae JAMM 1525T.</title>
        <authorList>
            <person name="Fang Z."/>
            <person name="Zhang Y."/>
            <person name="Han X."/>
        </authorList>
    </citation>
    <scope>NUCLEOTIDE SEQUENCE [LARGE SCALE GENOMIC DNA]</scope>
    <source>
        <strain evidence="13 14">JAMM 1525</strain>
    </source>
</reference>
<dbReference type="InterPro" id="IPR045584">
    <property type="entry name" value="Pilin-like"/>
</dbReference>
<dbReference type="InterPro" id="IPR022346">
    <property type="entry name" value="T2SS_GspH"/>
</dbReference>
<keyword evidence="3" id="KW-1003">Cell membrane</keyword>
<dbReference type="PROSITE" id="PS00409">
    <property type="entry name" value="PROKAR_NTER_METHYL"/>
    <property type="match status" value="1"/>
</dbReference>
<dbReference type="GO" id="GO:0015628">
    <property type="term" value="P:protein secretion by the type II secretion system"/>
    <property type="evidence" value="ECO:0007669"/>
    <property type="project" value="InterPro"/>
</dbReference>
<dbReference type="OrthoDB" id="6089055at2"/>
<comment type="subcellular location">
    <subcellularLocation>
        <location evidence="1">Cell inner membrane</location>
        <topology evidence="1">Single-pass membrane protein</topology>
    </subcellularLocation>
</comment>
<accession>A0A3P1SJU9</accession>
<keyword evidence="4" id="KW-0488">Methylation</keyword>
<comment type="similarity">
    <text evidence="9">Belongs to the GSP H family.</text>
</comment>
<comment type="caution">
    <text evidence="13">The sequence shown here is derived from an EMBL/GenBank/DDBJ whole genome shotgun (WGS) entry which is preliminary data.</text>
</comment>
<keyword evidence="6 11" id="KW-0812">Transmembrane</keyword>
<dbReference type="SUPFAM" id="SSF54523">
    <property type="entry name" value="Pili subunits"/>
    <property type="match status" value="1"/>
</dbReference>
<evidence type="ECO:0000256" key="10">
    <source>
        <dbReference type="ARBA" id="ARBA00030775"/>
    </source>
</evidence>
<proteinExistence type="inferred from homology"/>
<protein>
    <recommendedName>
        <fullName evidence="2">Type II secretion system protein H</fullName>
    </recommendedName>
    <alternativeName>
        <fullName evidence="10">General secretion pathway protein H</fullName>
    </alternativeName>
</protein>
<evidence type="ECO:0000256" key="6">
    <source>
        <dbReference type="ARBA" id="ARBA00022692"/>
    </source>
</evidence>
<evidence type="ECO:0000313" key="14">
    <source>
        <dbReference type="Proteomes" id="UP000267535"/>
    </source>
</evidence>
<gene>
    <name evidence="13" type="ORF">EHS89_17615</name>
</gene>
<evidence type="ECO:0000256" key="11">
    <source>
        <dbReference type="SAM" id="Phobius"/>
    </source>
</evidence>
<keyword evidence="7 11" id="KW-1133">Transmembrane helix</keyword>
<sequence length="199" mass="21258">MAAEPSLWIKAGLIIQRGMPMQIVGIADSMLKPQRGFTLIELLVTLAIVAVLLAIAVPNMSSYWKGARLVSATEAIYTQMQLARSVSLARNQTISIDFAEGGSWCMAISEDALCNCVTGAQCTLTGMPQAMLQASDFPDISITTSFTSEETSFLYPRGNVSDAGEVTLTSVTGDDAKVSMTVLGRIEICSDDLDQYPGC</sequence>
<dbReference type="EMBL" id="RQXV01000012">
    <property type="protein sequence ID" value="RRC97327.1"/>
    <property type="molecule type" value="Genomic_DNA"/>
</dbReference>
<dbReference type="GO" id="GO:0015627">
    <property type="term" value="C:type II protein secretion system complex"/>
    <property type="evidence" value="ECO:0007669"/>
    <property type="project" value="InterPro"/>
</dbReference>
<keyword evidence="5" id="KW-0997">Cell inner membrane</keyword>
<feature type="domain" description="General secretion pathway GspH" evidence="12">
    <location>
        <begin position="72"/>
        <end position="178"/>
    </location>
</feature>
<evidence type="ECO:0000256" key="3">
    <source>
        <dbReference type="ARBA" id="ARBA00022475"/>
    </source>
</evidence>
<dbReference type="Pfam" id="PF07963">
    <property type="entry name" value="N_methyl"/>
    <property type="match status" value="1"/>
</dbReference>
<name>A0A3P1SJU9_9GAMM</name>
<evidence type="ECO:0000256" key="7">
    <source>
        <dbReference type="ARBA" id="ARBA00022989"/>
    </source>
</evidence>
<evidence type="ECO:0000256" key="5">
    <source>
        <dbReference type="ARBA" id="ARBA00022519"/>
    </source>
</evidence>
<dbReference type="InterPro" id="IPR012902">
    <property type="entry name" value="N_methyl_site"/>
</dbReference>
<evidence type="ECO:0000256" key="9">
    <source>
        <dbReference type="ARBA" id="ARBA00025772"/>
    </source>
</evidence>